<keyword evidence="5" id="KW-1185">Reference proteome</keyword>
<keyword evidence="1" id="KW-0863">Zinc-finger</keyword>
<evidence type="ECO:0000256" key="2">
    <source>
        <dbReference type="SAM" id="MobiDB-lite"/>
    </source>
</evidence>
<protein>
    <submittedName>
        <fullName evidence="4">Transposon TX1 uncharacterized 82 kDa protein</fullName>
    </submittedName>
</protein>
<feature type="region of interest" description="Disordered" evidence="2">
    <location>
        <begin position="454"/>
        <end position="494"/>
    </location>
</feature>
<feature type="compositionally biased region" description="Polar residues" evidence="2">
    <location>
        <begin position="480"/>
        <end position="490"/>
    </location>
</feature>
<dbReference type="Gene3D" id="4.10.60.10">
    <property type="entry name" value="Zinc finger, CCHC-type"/>
    <property type="match status" value="1"/>
</dbReference>
<gene>
    <name evidence="4" type="ORF">H4Q32_024006</name>
</gene>
<evidence type="ECO:0000259" key="3">
    <source>
        <dbReference type="PROSITE" id="PS50158"/>
    </source>
</evidence>
<evidence type="ECO:0000313" key="4">
    <source>
        <dbReference type="EMBL" id="KAI2646017.1"/>
    </source>
</evidence>
<feature type="compositionally biased region" description="Acidic residues" evidence="2">
    <location>
        <begin position="595"/>
        <end position="607"/>
    </location>
</feature>
<keyword evidence="1" id="KW-0862">Zinc</keyword>
<proteinExistence type="predicted"/>
<dbReference type="Proteomes" id="UP000830375">
    <property type="component" value="Unassembled WGS sequence"/>
</dbReference>
<feature type="domain" description="CCHC-type" evidence="3">
    <location>
        <begin position="431"/>
        <end position="447"/>
    </location>
</feature>
<dbReference type="EMBL" id="JACTAM010002118">
    <property type="protein sequence ID" value="KAI2646017.1"/>
    <property type="molecule type" value="Genomic_DNA"/>
</dbReference>
<dbReference type="SMART" id="SM00343">
    <property type="entry name" value="ZnF_C2HC"/>
    <property type="match status" value="1"/>
</dbReference>
<keyword evidence="1" id="KW-0479">Metal-binding</keyword>
<comment type="caution">
    <text evidence="4">The sequence shown here is derived from an EMBL/GenBank/DDBJ whole genome shotgun (WGS) entry which is preliminary data.</text>
</comment>
<sequence length="690" mass="75998">MEEKLLVYIAGYPERKDKASTASVQSAGQSLQQWWDVAKAQIKQLCQQYTHNVTRGITYSIKAIKRELVELQGLADNPSDIQKRAVRFYENLYKSELTDEQTVGNVFLENLPQLSEEANAELSKALTLEELDRALQSMVWQKPLIYGSRLDISHDGPLPPLGGILLSSGVTTLGHLSRLAGKGFKNIDLVAGHLGIRSARIVDKVLENWRPALTQEEFKLLEDYAEGLTVPNSSDPYPNLFFSPNLEDWAVCYLVYQGSMAAPGVQALSTLTRRHAIKVVSTASVEDCCMAVGEVVGHECILSASRMNNAMVIFLNSIERVNELVEHGVVIGGEFVSVLPLSQPSKRVTLSNVPPFLSDDILTNALSRYGKIVSPIKKIPISSVSPLLKHIVSFRRFVYMIVQDDAELDLSLSFKVDGFEYVIFVTTAKTRCFGCGNFGHLIRNCPDKLNEKETIEGGNAEPAPSTSKVIEAGPVGSESPGLSRTETESVTGKGPVAASVAEVGSIAVNRACLRAADAELSVSESGDGVQVSGSSVKKQACDATENIVESMLQNVCEVNGVDMEVEQNLFKVPQKKKKRGNSQDAKVLRKLDLQASDDQETESDSELSDSSVVLSQNDFSSRNYDVEDIKLFLKSTKNKRGVCVQEYFPDIKQFVEKTRNLMVEGCFTNKEVYRLKKIVRNLNKDLNNDV</sequence>
<dbReference type="SUPFAM" id="SSF57756">
    <property type="entry name" value="Retrovirus zinc finger-like domains"/>
    <property type="match status" value="1"/>
</dbReference>
<dbReference type="InterPro" id="IPR001878">
    <property type="entry name" value="Znf_CCHC"/>
</dbReference>
<dbReference type="PROSITE" id="PS50158">
    <property type="entry name" value="ZF_CCHC"/>
    <property type="match status" value="1"/>
</dbReference>
<reference evidence="4 5" key="1">
    <citation type="submission" date="2022-01" db="EMBL/GenBank/DDBJ databases">
        <title>A high-quality chromosome-level genome assembly of rohu carp, Labeo rohita.</title>
        <authorList>
            <person name="Arick M.A. II"/>
            <person name="Hsu C.-Y."/>
            <person name="Magbanua Z."/>
            <person name="Pechanova O."/>
            <person name="Grover C."/>
            <person name="Miller E."/>
            <person name="Thrash A."/>
            <person name="Ezzel L."/>
            <person name="Alam S."/>
            <person name="Benzie J."/>
            <person name="Hamilton M."/>
            <person name="Karsi A."/>
            <person name="Lawrence M.L."/>
            <person name="Peterson D.G."/>
        </authorList>
    </citation>
    <scope>NUCLEOTIDE SEQUENCE [LARGE SCALE GENOMIC DNA]</scope>
    <source>
        <strain evidence="5">BAU-BD-2019</strain>
        <tissue evidence="4">Blood</tissue>
    </source>
</reference>
<name>A0ABQ8L7V4_LABRO</name>
<dbReference type="InterPro" id="IPR036875">
    <property type="entry name" value="Znf_CCHC_sf"/>
</dbReference>
<evidence type="ECO:0000313" key="5">
    <source>
        <dbReference type="Proteomes" id="UP000830375"/>
    </source>
</evidence>
<accession>A0ABQ8L7V4</accession>
<organism evidence="4 5">
    <name type="scientific">Labeo rohita</name>
    <name type="common">Indian major carp</name>
    <name type="synonym">Cyprinus rohita</name>
    <dbReference type="NCBI Taxonomy" id="84645"/>
    <lineage>
        <taxon>Eukaryota</taxon>
        <taxon>Metazoa</taxon>
        <taxon>Chordata</taxon>
        <taxon>Craniata</taxon>
        <taxon>Vertebrata</taxon>
        <taxon>Euteleostomi</taxon>
        <taxon>Actinopterygii</taxon>
        <taxon>Neopterygii</taxon>
        <taxon>Teleostei</taxon>
        <taxon>Ostariophysi</taxon>
        <taxon>Cypriniformes</taxon>
        <taxon>Cyprinidae</taxon>
        <taxon>Labeoninae</taxon>
        <taxon>Labeonini</taxon>
        <taxon>Labeo</taxon>
    </lineage>
</organism>
<feature type="region of interest" description="Disordered" evidence="2">
    <location>
        <begin position="573"/>
        <end position="609"/>
    </location>
</feature>
<evidence type="ECO:0000256" key="1">
    <source>
        <dbReference type="PROSITE-ProRule" id="PRU00047"/>
    </source>
</evidence>